<gene>
    <name evidence="2" type="ORF">G7068_14390</name>
</gene>
<keyword evidence="1" id="KW-0812">Transmembrane</keyword>
<evidence type="ECO:0000256" key="1">
    <source>
        <dbReference type="SAM" id="Phobius"/>
    </source>
</evidence>
<organism evidence="2 3">
    <name type="scientific">Leucobacter viscericola</name>
    <dbReference type="NCBI Taxonomy" id="2714935"/>
    <lineage>
        <taxon>Bacteria</taxon>
        <taxon>Bacillati</taxon>
        <taxon>Actinomycetota</taxon>
        <taxon>Actinomycetes</taxon>
        <taxon>Micrococcales</taxon>
        <taxon>Microbacteriaceae</taxon>
        <taxon>Leucobacter</taxon>
    </lineage>
</organism>
<sequence>MSKNTGPLQPAEPKGLALSSIVIGAVSALLSWPFWILGAGIIGGAVSLVLGIVARRRGQSKRMSLIGIIVGSLAMLSGIIALAYFLSIINSALNDPAFQQQLQELEDQSKKN</sequence>
<keyword evidence="1" id="KW-0472">Membrane</keyword>
<evidence type="ECO:0008006" key="4">
    <source>
        <dbReference type="Google" id="ProtNLM"/>
    </source>
</evidence>
<keyword evidence="1" id="KW-1133">Transmembrane helix</keyword>
<dbReference type="EMBL" id="CP049863">
    <property type="protein sequence ID" value="QIK64257.1"/>
    <property type="molecule type" value="Genomic_DNA"/>
</dbReference>
<dbReference type="KEGG" id="lvi:G7068_14390"/>
<feature type="transmembrane region" description="Helical" evidence="1">
    <location>
        <begin position="32"/>
        <end position="53"/>
    </location>
</feature>
<evidence type="ECO:0000313" key="2">
    <source>
        <dbReference type="EMBL" id="QIK64257.1"/>
    </source>
</evidence>
<evidence type="ECO:0000313" key="3">
    <source>
        <dbReference type="Proteomes" id="UP000502677"/>
    </source>
</evidence>
<name>A0A6G7XIQ8_9MICO</name>
<dbReference type="AlphaFoldDB" id="A0A6G7XIQ8"/>
<accession>A0A6G7XIQ8</accession>
<dbReference type="Proteomes" id="UP000502677">
    <property type="component" value="Chromosome"/>
</dbReference>
<feature type="transmembrane region" description="Helical" evidence="1">
    <location>
        <begin position="65"/>
        <end position="86"/>
    </location>
</feature>
<proteinExistence type="predicted"/>
<dbReference type="RefSeq" id="WP_166292590.1">
    <property type="nucleotide sequence ID" value="NZ_CP049863.1"/>
</dbReference>
<keyword evidence="3" id="KW-1185">Reference proteome</keyword>
<reference evidence="2 3" key="1">
    <citation type="submission" date="2020-03" db="EMBL/GenBank/DDBJ databases">
        <title>Leucobacter sp. nov., isolated from beetles.</title>
        <authorList>
            <person name="Hyun D.-W."/>
            <person name="Bae J.-W."/>
        </authorList>
    </citation>
    <scope>NUCLEOTIDE SEQUENCE [LARGE SCALE GENOMIC DNA]</scope>
    <source>
        <strain evidence="2 3">HDW9C</strain>
    </source>
</reference>
<protein>
    <recommendedName>
        <fullName evidence="4">DUF4190 domain-containing protein</fullName>
    </recommendedName>
</protein>